<organism evidence="1 2">
    <name type="scientific">Nocardia terpenica</name>
    <dbReference type="NCBI Taxonomy" id="455432"/>
    <lineage>
        <taxon>Bacteria</taxon>
        <taxon>Bacillati</taxon>
        <taxon>Actinomycetota</taxon>
        <taxon>Actinomycetes</taxon>
        <taxon>Mycobacteriales</taxon>
        <taxon>Nocardiaceae</taxon>
        <taxon>Nocardia</taxon>
    </lineage>
</organism>
<accession>A0A164N481</accession>
<reference evidence="1 2" key="1">
    <citation type="submission" date="2016-04" db="EMBL/GenBank/DDBJ databases">
        <authorList>
            <person name="Evans L.H."/>
            <person name="Alamgir A."/>
            <person name="Owens N."/>
            <person name="Weber N.D."/>
            <person name="Virtaneva K."/>
            <person name="Barbian K."/>
            <person name="Babar A."/>
            <person name="Rosenke K."/>
        </authorList>
    </citation>
    <scope>NUCLEOTIDE SEQUENCE [LARGE SCALE GENOMIC DNA]</scope>
    <source>
        <strain evidence="1 2">IFM 0406</strain>
    </source>
</reference>
<dbReference type="STRING" id="455432.AWN90_29215"/>
<evidence type="ECO:0008006" key="3">
    <source>
        <dbReference type="Google" id="ProtNLM"/>
    </source>
</evidence>
<dbReference type="AlphaFoldDB" id="A0A164N481"/>
<protein>
    <recommendedName>
        <fullName evidence="3">SGNH hydrolase-type esterase domain-containing protein</fullName>
    </recommendedName>
</protein>
<dbReference type="OrthoDB" id="7843741at2"/>
<dbReference type="EMBL" id="LWGR01000007">
    <property type="protein sequence ID" value="KZM73960.1"/>
    <property type="molecule type" value="Genomic_DNA"/>
</dbReference>
<evidence type="ECO:0000313" key="1">
    <source>
        <dbReference type="EMBL" id="KZM73960.1"/>
    </source>
</evidence>
<gene>
    <name evidence="1" type="ORF">AWN90_29215</name>
</gene>
<evidence type="ECO:0000313" key="2">
    <source>
        <dbReference type="Proteomes" id="UP000076512"/>
    </source>
</evidence>
<name>A0A164N481_9NOCA</name>
<keyword evidence="2" id="KW-1185">Reference proteome</keyword>
<comment type="caution">
    <text evidence="1">The sequence shown here is derived from an EMBL/GenBank/DDBJ whole genome shotgun (WGS) entry which is preliminary data.</text>
</comment>
<sequence>MGAAREFTDDFFTARADDVVFSDAETEQYYRKFLDELGISTIAELTVPLVVTFGFAAHFVATRENWEPYRVRGNGFEDGFLDSSLFEAIVTTVVRDALAFYGHARGLGLRVLAVLPPQRVPGQSNPEIFLAAQDCVRRALLGLDIEIVDLRERITDASGFQRPDLCEVDDEIHGNLAWGRIVLADLLDRGL</sequence>
<dbReference type="Proteomes" id="UP000076512">
    <property type="component" value="Unassembled WGS sequence"/>
</dbReference>
<proteinExistence type="predicted"/>